<protein>
    <recommendedName>
        <fullName evidence="4">Lipoprotein</fullName>
    </recommendedName>
</protein>
<name>A0A9D9I8Z8_9SPIO</name>
<accession>A0A9D9I8Z8</accession>
<feature type="region of interest" description="Disordered" evidence="1">
    <location>
        <begin position="172"/>
        <end position="210"/>
    </location>
</feature>
<organism evidence="2 3">
    <name type="scientific">Candidatus Ornithospirochaeta stercoravium</name>
    <dbReference type="NCBI Taxonomy" id="2840897"/>
    <lineage>
        <taxon>Bacteria</taxon>
        <taxon>Pseudomonadati</taxon>
        <taxon>Spirochaetota</taxon>
        <taxon>Spirochaetia</taxon>
        <taxon>Spirochaetales</taxon>
        <taxon>Spirochaetaceae</taxon>
        <taxon>Spirochaetaceae incertae sedis</taxon>
        <taxon>Candidatus Ornithospirochaeta</taxon>
    </lineage>
</organism>
<dbReference type="PROSITE" id="PS51257">
    <property type="entry name" value="PROKAR_LIPOPROTEIN"/>
    <property type="match status" value="1"/>
</dbReference>
<evidence type="ECO:0000313" key="2">
    <source>
        <dbReference type="EMBL" id="MBO8468202.1"/>
    </source>
</evidence>
<comment type="caution">
    <text evidence="2">The sequence shown here is derived from an EMBL/GenBank/DDBJ whole genome shotgun (WGS) entry which is preliminary data.</text>
</comment>
<reference evidence="2" key="1">
    <citation type="submission" date="2020-10" db="EMBL/GenBank/DDBJ databases">
        <authorList>
            <person name="Gilroy R."/>
        </authorList>
    </citation>
    <scope>NUCLEOTIDE SEQUENCE</scope>
    <source>
        <strain evidence="2">14700</strain>
    </source>
</reference>
<gene>
    <name evidence="2" type="ORF">IAA72_00265</name>
</gene>
<dbReference type="AlphaFoldDB" id="A0A9D9I8Z8"/>
<dbReference type="EMBL" id="JADIMF010000003">
    <property type="protein sequence ID" value="MBO8468202.1"/>
    <property type="molecule type" value="Genomic_DNA"/>
</dbReference>
<evidence type="ECO:0000313" key="3">
    <source>
        <dbReference type="Proteomes" id="UP000810292"/>
    </source>
</evidence>
<feature type="compositionally biased region" description="Polar residues" evidence="1">
    <location>
        <begin position="175"/>
        <end position="190"/>
    </location>
</feature>
<proteinExistence type="predicted"/>
<evidence type="ECO:0008006" key="4">
    <source>
        <dbReference type="Google" id="ProtNLM"/>
    </source>
</evidence>
<evidence type="ECO:0000256" key="1">
    <source>
        <dbReference type="SAM" id="MobiDB-lite"/>
    </source>
</evidence>
<dbReference type="Proteomes" id="UP000810292">
    <property type="component" value="Unassembled WGS sequence"/>
</dbReference>
<reference evidence="2" key="2">
    <citation type="journal article" date="2021" name="PeerJ">
        <title>Extensive microbial diversity within the chicken gut microbiome revealed by metagenomics and culture.</title>
        <authorList>
            <person name="Gilroy R."/>
            <person name="Ravi A."/>
            <person name="Getino M."/>
            <person name="Pursley I."/>
            <person name="Horton D.L."/>
            <person name="Alikhan N.F."/>
            <person name="Baker D."/>
            <person name="Gharbi K."/>
            <person name="Hall N."/>
            <person name="Watson M."/>
            <person name="Adriaenssens E.M."/>
            <person name="Foster-Nyarko E."/>
            <person name="Jarju S."/>
            <person name="Secka A."/>
            <person name="Antonio M."/>
            <person name="Oren A."/>
            <person name="Chaudhuri R.R."/>
            <person name="La Ragione R."/>
            <person name="Hildebrand F."/>
            <person name="Pallen M.J."/>
        </authorList>
    </citation>
    <scope>NUCLEOTIDE SEQUENCE</scope>
    <source>
        <strain evidence="2">14700</strain>
    </source>
</reference>
<sequence length="322" mass="35606">MKIGKKRIFLTLFVCVLFSVLISCGIPRMFPWRRGSQFEMDGSHLQFFLSFHVDNDTPEGDNITLVPRLDTPVLRFYYLVVPNTSAQASNLTTVDRIITSFGSRYSSSIPKTFGSGEAAYTTSYTYDTATSDSIAVSLYELSIVTLDDNCNMVRYEPSSAYFEGIGFFSAVGESGTDTETPPDSEGTPSEPSDPEGGDGTSDSPSDAPTGEFAREYEATYSFSPVPANEGGYYVQLILNGDENHPYYLARSNGEPFTIRTDDYINTRSGQHREFLLEDKDEVTQPQIRIYTAASFTFEGYTTRATVTTDSTTSSGYQLLGIF</sequence>